<dbReference type="PANTHER" id="PTHR10454">
    <property type="entry name" value="CASPASE"/>
    <property type="match status" value="1"/>
</dbReference>
<dbReference type="Gene3D" id="3.40.50.1460">
    <property type="match status" value="1"/>
</dbReference>
<protein>
    <submittedName>
        <fullName evidence="6">Caspase-3</fullName>
    </submittedName>
</protein>
<feature type="region of interest" description="Disordered" evidence="3">
    <location>
        <begin position="1"/>
        <end position="33"/>
    </location>
</feature>
<dbReference type="PROSITE" id="PS01121">
    <property type="entry name" value="CASPASE_HIS"/>
    <property type="match status" value="1"/>
</dbReference>
<dbReference type="AlphaFoldDB" id="G0XQF7"/>
<dbReference type="InterPro" id="IPR015917">
    <property type="entry name" value="Pept_C14A"/>
</dbReference>
<reference evidence="6" key="1">
    <citation type="journal article" date="2011" name="BMC Genomics">
        <title>A comprehensive characterization of the caspase gene family in insects from the order Lepidoptera.</title>
        <authorList>
            <person name="Courtiade J."/>
            <person name="Pauchet Y."/>
            <person name="Vogel H."/>
            <person name="Heckel D.G."/>
        </authorList>
    </citation>
    <scope>NUCLEOTIDE SEQUENCE</scope>
</reference>
<feature type="domain" description="Caspase family p20" evidence="5">
    <location>
        <begin position="56"/>
        <end position="183"/>
    </location>
</feature>
<dbReference type="SUPFAM" id="SSF52129">
    <property type="entry name" value="Caspase-like"/>
    <property type="match status" value="1"/>
</dbReference>
<dbReference type="PANTHER" id="PTHR10454:SF232">
    <property type="entry name" value="AT03047P-RELATED"/>
    <property type="match status" value="1"/>
</dbReference>
<comment type="similarity">
    <text evidence="1 2">Belongs to the peptidase C14A family.</text>
</comment>
<evidence type="ECO:0000259" key="5">
    <source>
        <dbReference type="PROSITE" id="PS50208"/>
    </source>
</evidence>
<dbReference type="InterPro" id="IPR002138">
    <property type="entry name" value="Pept_C14_p10"/>
</dbReference>
<dbReference type="GO" id="GO:0043525">
    <property type="term" value="P:positive regulation of neuron apoptotic process"/>
    <property type="evidence" value="ECO:0007669"/>
    <property type="project" value="TreeGrafter"/>
</dbReference>
<proteinExistence type="evidence at transcript level"/>
<dbReference type="PROSITE" id="PS50208">
    <property type="entry name" value="CASPASE_P20"/>
    <property type="match status" value="1"/>
</dbReference>
<dbReference type="GO" id="GO:0006508">
    <property type="term" value="P:proteolysis"/>
    <property type="evidence" value="ECO:0007669"/>
    <property type="project" value="InterPro"/>
</dbReference>
<name>G0XQF7_GALME</name>
<evidence type="ECO:0000256" key="2">
    <source>
        <dbReference type="RuleBase" id="RU003971"/>
    </source>
</evidence>
<feature type="domain" description="Caspase family p10" evidence="4">
    <location>
        <begin position="198"/>
        <end position="291"/>
    </location>
</feature>
<dbReference type="InterPro" id="IPR002398">
    <property type="entry name" value="Pept_C14"/>
</dbReference>
<dbReference type="SMART" id="SM00115">
    <property type="entry name" value="CASc"/>
    <property type="match status" value="1"/>
</dbReference>
<evidence type="ECO:0000313" key="6">
    <source>
        <dbReference type="EMBL" id="AEK20818.1"/>
    </source>
</evidence>
<evidence type="ECO:0000256" key="1">
    <source>
        <dbReference type="ARBA" id="ARBA00010134"/>
    </source>
</evidence>
<dbReference type="InterPro" id="IPR001309">
    <property type="entry name" value="Pept_C14_p20"/>
</dbReference>
<dbReference type="EMBL" id="HQ328961">
    <property type="protein sequence ID" value="AEK20818.1"/>
    <property type="molecule type" value="mRNA"/>
</dbReference>
<dbReference type="PRINTS" id="PR00376">
    <property type="entry name" value="IL1BCENZYME"/>
</dbReference>
<gene>
    <name evidence="6" type="primary">Casp-3</name>
</gene>
<dbReference type="Pfam" id="PF00656">
    <property type="entry name" value="Peptidase_C14"/>
    <property type="match status" value="1"/>
</dbReference>
<feature type="compositionally biased region" description="Polar residues" evidence="3">
    <location>
        <begin position="19"/>
        <end position="33"/>
    </location>
</feature>
<dbReference type="PROSITE" id="PS50207">
    <property type="entry name" value="CASPASE_P10"/>
    <property type="match status" value="1"/>
</dbReference>
<dbReference type="GO" id="GO:0004197">
    <property type="term" value="F:cysteine-type endopeptidase activity"/>
    <property type="evidence" value="ECO:0007669"/>
    <property type="project" value="InterPro"/>
</dbReference>
<sequence length="291" mass="33587">MDDSDASPFGFLSPKAKTSDQSTEASPTENQASDRNVEVLIKRQFDPNALYYDMSGKKYLLIFNQYKFQSTVYFRNKRPSSRLGTFKDVDKLNKVFKSVQFEVSTHTDLQYTNIKETVTAFIDRDHSNTSCICITFLTHGNNQGDLYAADRPFSLQNLTKLFEDKRLATIPKLFFIQACRGDDIDDGNFVETDALSFKTYHIPSHIDFLTLYPTVEGLVAFRDREGSWMIQELCKIIETHYRDYDILQLITLANKAVAFERTSNNQKNLSIHEKKQTLETKHTLTKFLKFA</sequence>
<organism evidence="6">
    <name type="scientific">Galleria mellonella</name>
    <name type="common">Greater wax moth</name>
    <dbReference type="NCBI Taxonomy" id="7137"/>
    <lineage>
        <taxon>Eukaryota</taxon>
        <taxon>Metazoa</taxon>
        <taxon>Ecdysozoa</taxon>
        <taxon>Arthropoda</taxon>
        <taxon>Hexapoda</taxon>
        <taxon>Insecta</taxon>
        <taxon>Pterygota</taxon>
        <taxon>Neoptera</taxon>
        <taxon>Endopterygota</taxon>
        <taxon>Lepidoptera</taxon>
        <taxon>Glossata</taxon>
        <taxon>Ditrysia</taxon>
        <taxon>Pyraloidea</taxon>
        <taxon>Pyralidae</taxon>
        <taxon>Galleriinae</taxon>
        <taxon>Galleria</taxon>
    </lineage>
</organism>
<dbReference type="GO" id="GO:0005737">
    <property type="term" value="C:cytoplasm"/>
    <property type="evidence" value="ECO:0007669"/>
    <property type="project" value="TreeGrafter"/>
</dbReference>
<dbReference type="InterPro" id="IPR016129">
    <property type="entry name" value="Caspase_his_AS"/>
</dbReference>
<dbReference type="InterPro" id="IPR029030">
    <property type="entry name" value="Caspase-like_dom_sf"/>
</dbReference>
<evidence type="ECO:0000259" key="4">
    <source>
        <dbReference type="PROSITE" id="PS50207"/>
    </source>
</evidence>
<evidence type="ECO:0000256" key="3">
    <source>
        <dbReference type="SAM" id="MobiDB-lite"/>
    </source>
</evidence>
<dbReference type="GO" id="GO:0006915">
    <property type="term" value="P:apoptotic process"/>
    <property type="evidence" value="ECO:0007669"/>
    <property type="project" value="TreeGrafter"/>
</dbReference>
<accession>G0XQF7</accession>
<dbReference type="InterPro" id="IPR011600">
    <property type="entry name" value="Pept_C14_caspase"/>
</dbReference>